<dbReference type="AlphaFoldDB" id="A0A1A5YGI5"/>
<feature type="transmembrane region" description="Helical" evidence="1">
    <location>
        <begin position="21"/>
        <end position="38"/>
    </location>
</feature>
<organism evidence="2 3">
    <name type="scientific">Paenibacillus oryzae</name>
    <dbReference type="NCBI Taxonomy" id="1844972"/>
    <lineage>
        <taxon>Bacteria</taxon>
        <taxon>Bacillati</taxon>
        <taxon>Bacillota</taxon>
        <taxon>Bacilli</taxon>
        <taxon>Bacillales</taxon>
        <taxon>Paenibacillaceae</taxon>
        <taxon>Paenibacillus</taxon>
    </lineage>
</organism>
<dbReference type="Proteomes" id="UP000092024">
    <property type="component" value="Unassembled WGS sequence"/>
</dbReference>
<comment type="caution">
    <text evidence="2">The sequence shown here is derived from an EMBL/GenBank/DDBJ whole genome shotgun (WGS) entry which is preliminary data.</text>
</comment>
<name>A0A1A5YGI5_9BACL</name>
<gene>
    <name evidence="2" type="ORF">A7K91_04035</name>
</gene>
<proteinExistence type="predicted"/>
<keyword evidence="1" id="KW-0812">Transmembrane</keyword>
<evidence type="ECO:0000313" key="2">
    <source>
        <dbReference type="EMBL" id="OBR64761.1"/>
    </source>
</evidence>
<sequence>MCAFMQKWSNRFILYTISDDLRAFGGFFFLIAPIKGFLREFVYISYLPVIRDADTIIHTKVKRLILSTGEAACFIPRNIEKE</sequence>
<dbReference type="STRING" id="1844972.A7K91_04035"/>
<keyword evidence="1" id="KW-1133">Transmembrane helix</keyword>
<keyword evidence="1" id="KW-0472">Membrane</keyword>
<evidence type="ECO:0000313" key="3">
    <source>
        <dbReference type="Proteomes" id="UP000092024"/>
    </source>
</evidence>
<dbReference type="EMBL" id="LYPA01000064">
    <property type="protein sequence ID" value="OBR64761.1"/>
    <property type="molecule type" value="Genomic_DNA"/>
</dbReference>
<protein>
    <submittedName>
        <fullName evidence="2">Uncharacterized protein</fullName>
    </submittedName>
</protein>
<keyword evidence="3" id="KW-1185">Reference proteome</keyword>
<accession>A0A1A5YGI5</accession>
<reference evidence="2 3" key="1">
    <citation type="submission" date="2016-05" db="EMBL/GenBank/DDBJ databases">
        <title>Paenibacillus oryzae. sp. nov., isolated from the rice root.</title>
        <authorList>
            <person name="Zhang J."/>
            <person name="Zhang X."/>
        </authorList>
    </citation>
    <scope>NUCLEOTIDE SEQUENCE [LARGE SCALE GENOMIC DNA]</scope>
    <source>
        <strain evidence="2 3">1DrF-4</strain>
    </source>
</reference>
<evidence type="ECO:0000256" key="1">
    <source>
        <dbReference type="SAM" id="Phobius"/>
    </source>
</evidence>